<dbReference type="AlphaFoldDB" id="A0A0E9T5I0"/>
<reference evidence="2" key="1">
    <citation type="submission" date="2014-11" db="EMBL/GenBank/DDBJ databases">
        <authorList>
            <person name="Amaro Gonzalez C."/>
        </authorList>
    </citation>
    <scope>NUCLEOTIDE SEQUENCE</scope>
</reference>
<feature type="compositionally biased region" description="Basic residues" evidence="1">
    <location>
        <begin position="37"/>
        <end position="48"/>
    </location>
</feature>
<name>A0A0E9T5I0_ANGAN</name>
<reference evidence="2" key="2">
    <citation type="journal article" date="2015" name="Fish Shellfish Immunol.">
        <title>Early steps in the European eel (Anguilla anguilla)-Vibrio vulnificus interaction in the gills: Role of the RtxA13 toxin.</title>
        <authorList>
            <person name="Callol A."/>
            <person name="Pajuelo D."/>
            <person name="Ebbesson L."/>
            <person name="Teles M."/>
            <person name="MacKenzie S."/>
            <person name="Amaro C."/>
        </authorList>
    </citation>
    <scope>NUCLEOTIDE SEQUENCE</scope>
</reference>
<proteinExistence type="predicted"/>
<dbReference type="EMBL" id="GBXM01060669">
    <property type="protein sequence ID" value="JAH47908.1"/>
    <property type="molecule type" value="Transcribed_RNA"/>
</dbReference>
<evidence type="ECO:0000256" key="1">
    <source>
        <dbReference type="SAM" id="MobiDB-lite"/>
    </source>
</evidence>
<sequence length="48" mass="5644">MSIQQLHSLRDDEFHKNAITINMRGNSEKFHSTPPKHSLRSPRNKTEE</sequence>
<protein>
    <submittedName>
        <fullName evidence="2">Uncharacterized protein</fullName>
    </submittedName>
</protein>
<accession>A0A0E9T5I0</accession>
<evidence type="ECO:0000313" key="2">
    <source>
        <dbReference type="EMBL" id="JAH47908.1"/>
    </source>
</evidence>
<organism evidence="2">
    <name type="scientific">Anguilla anguilla</name>
    <name type="common">European freshwater eel</name>
    <name type="synonym">Muraena anguilla</name>
    <dbReference type="NCBI Taxonomy" id="7936"/>
    <lineage>
        <taxon>Eukaryota</taxon>
        <taxon>Metazoa</taxon>
        <taxon>Chordata</taxon>
        <taxon>Craniata</taxon>
        <taxon>Vertebrata</taxon>
        <taxon>Euteleostomi</taxon>
        <taxon>Actinopterygii</taxon>
        <taxon>Neopterygii</taxon>
        <taxon>Teleostei</taxon>
        <taxon>Anguilliformes</taxon>
        <taxon>Anguillidae</taxon>
        <taxon>Anguilla</taxon>
    </lineage>
</organism>
<feature type="region of interest" description="Disordered" evidence="1">
    <location>
        <begin position="1"/>
        <end position="48"/>
    </location>
</feature>